<dbReference type="EMBL" id="CP025688">
    <property type="protein sequence ID" value="QAA23302.1"/>
    <property type="molecule type" value="Genomic_DNA"/>
</dbReference>
<dbReference type="Proteomes" id="UP000285882">
    <property type="component" value="Chromosome"/>
</dbReference>
<evidence type="ECO:0000313" key="2">
    <source>
        <dbReference type="Proteomes" id="UP000285882"/>
    </source>
</evidence>
<protein>
    <submittedName>
        <fullName evidence="1">Uncharacterized protein</fullName>
    </submittedName>
</protein>
<proteinExistence type="predicted"/>
<reference evidence="1 2" key="1">
    <citation type="submission" date="2018-01" db="EMBL/GenBank/DDBJ databases">
        <title>Complete genome sequencing of Sporolactobacillus terrae DLG3.</title>
        <authorList>
            <person name="Nam Y.-D."/>
            <person name="Kang J."/>
            <person name="Chung W.-H."/>
        </authorList>
    </citation>
    <scope>NUCLEOTIDE SEQUENCE [LARGE SCALE GENOMIC DNA]</scope>
    <source>
        <strain evidence="1 2">DLG3</strain>
    </source>
</reference>
<evidence type="ECO:0000313" key="1">
    <source>
        <dbReference type="EMBL" id="QAA23302.1"/>
    </source>
</evidence>
<gene>
    <name evidence="1" type="ORF">C0674_12185</name>
</gene>
<keyword evidence="2" id="KW-1185">Reference proteome</keyword>
<organism evidence="1 2">
    <name type="scientific">Sporolactobacillus terrae</name>
    <dbReference type="NCBI Taxonomy" id="269673"/>
    <lineage>
        <taxon>Bacteria</taxon>
        <taxon>Bacillati</taxon>
        <taxon>Bacillota</taxon>
        <taxon>Bacilli</taxon>
        <taxon>Bacillales</taxon>
        <taxon>Sporolactobacillaceae</taxon>
        <taxon>Sporolactobacillus</taxon>
    </lineage>
</organism>
<name>A0ABX5Q9H5_9BACL</name>
<sequence length="60" mass="7224">MIRFDIRHDRPLNCLFYSLTRLARFHEQTDTYKANFFKKIDACLMIVIESVLLVNFNLEV</sequence>
<accession>A0ABX5Q9H5</accession>